<protein>
    <submittedName>
        <fullName evidence="1">Uu.00g019810.m01.CDS01</fullName>
    </submittedName>
</protein>
<gene>
    <name evidence="1" type="ORF">KHLLAP_LOCUS14330</name>
</gene>
<sequence>MRTSDRTDAPGSAGVIFREAEAVLASAQKQQGDKLSCGVGDPQLGGHALKHVERCIFQKSGRFTATVESIRDNPEVVEASI</sequence>
<dbReference type="Proteomes" id="UP001295740">
    <property type="component" value="Unassembled WGS sequence"/>
</dbReference>
<evidence type="ECO:0000313" key="1">
    <source>
        <dbReference type="EMBL" id="CAJ2513862.1"/>
    </source>
</evidence>
<dbReference type="AlphaFoldDB" id="A0AAI8YNL3"/>
<accession>A0AAI8YNL3</accession>
<reference evidence="1" key="1">
    <citation type="submission" date="2023-10" db="EMBL/GenBank/DDBJ databases">
        <authorList>
            <person name="Hackl T."/>
        </authorList>
    </citation>
    <scope>NUCLEOTIDE SEQUENCE</scope>
</reference>
<evidence type="ECO:0000313" key="2">
    <source>
        <dbReference type="Proteomes" id="UP001295740"/>
    </source>
</evidence>
<proteinExistence type="predicted"/>
<organism evidence="1 2">
    <name type="scientific">Anthostomella pinea</name>
    <dbReference type="NCBI Taxonomy" id="933095"/>
    <lineage>
        <taxon>Eukaryota</taxon>
        <taxon>Fungi</taxon>
        <taxon>Dikarya</taxon>
        <taxon>Ascomycota</taxon>
        <taxon>Pezizomycotina</taxon>
        <taxon>Sordariomycetes</taxon>
        <taxon>Xylariomycetidae</taxon>
        <taxon>Xylariales</taxon>
        <taxon>Xylariaceae</taxon>
        <taxon>Anthostomella</taxon>
    </lineage>
</organism>
<dbReference type="EMBL" id="CAUWAG010000020">
    <property type="protein sequence ID" value="CAJ2513862.1"/>
    <property type="molecule type" value="Genomic_DNA"/>
</dbReference>
<comment type="caution">
    <text evidence="1">The sequence shown here is derived from an EMBL/GenBank/DDBJ whole genome shotgun (WGS) entry which is preliminary data.</text>
</comment>
<name>A0AAI8YNL3_9PEZI</name>
<keyword evidence="2" id="KW-1185">Reference proteome</keyword>